<dbReference type="RefSeq" id="WP_053780639.1">
    <property type="nucleotide sequence ID" value="NZ_LITU01000051.1"/>
</dbReference>
<protein>
    <submittedName>
        <fullName evidence="1">Uncharacterized protein</fullName>
    </submittedName>
</protein>
<evidence type="ECO:0000313" key="2">
    <source>
        <dbReference type="Proteomes" id="UP000037688"/>
    </source>
</evidence>
<reference evidence="1 2" key="1">
    <citation type="submission" date="2015-08" db="EMBL/GenBank/DDBJ databases">
        <title>Draft genome sequence of cellulolytic and xylanolytic Paenibacillus sp. A59, isolated from a decaying forest soil from Patagonia, Argentina.</title>
        <authorList>
            <person name="Ghio S."/>
            <person name="Caceres A.M."/>
            <person name="Talia P."/>
            <person name="Grasso D."/>
            <person name="Campos E."/>
        </authorList>
    </citation>
    <scope>NUCLEOTIDE SEQUENCE [LARGE SCALE GENOMIC DNA]</scope>
    <source>
        <strain evidence="1 2">A59</strain>
    </source>
</reference>
<accession>A0A0N0UHZ5</accession>
<dbReference type="Proteomes" id="UP000037688">
    <property type="component" value="Unassembled WGS sequence"/>
</dbReference>
<evidence type="ECO:0000313" key="1">
    <source>
        <dbReference type="EMBL" id="KOY16711.1"/>
    </source>
</evidence>
<name>A0A0N0UHZ5_9BACL</name>
<organism evidence="1 2">
    <name type="scientific">Paenibacillus xylanivorans</name>
    <dbReference type="NCBI Taxonomy" id="1705561"/>
    <lineage>
        <taxon>Bacteria</taxon>
        <taxon>Bacillati</taxon>
        <taxon>Bacillota</taxon>
        <taxon>Bacilli</taxon>
        <taxon>Bacillales</taxon>
        <taxon>Paenibacillaceae</taxon>
        <taxon>Paenibacillus</taxon>
    </lineage>
</organism>
<comment type="caution">
    <text evidence="1">The sequence shown here is derived from an EMBL/GenBank/DDBJ whole genome shotgun (WGS) entry which is preliminary data.</text>
</comment>
<gene>
    <name evidence="1" type="ORF">AMS66_09930</name>
</gene>
<dbReference type="PATRIC" id="fig|1705561.3.peg.1836"/>
<sequence>MTQLDREFLRKEETKKKLGEIKELHLIAIIMGLEKYGYIRKIVEGRNGWTPALIHELSVTLMMNIGFLFESLHNYNCIKKDICKTNSYSNNEKFKECVHILNSKKATKFKGNALRVTRNEGAFHNDLSAIADYFESYANDRSKIWSTNELGENYSPIAYAISAHTLNRFFEDDPEQDGVYISELANSLLYVANELVNEWIYPQ</sequence>
<dbReference type="EMBL" id="LITU01000051">
    <property type="protein sequence ID" value="KOY16711.1"/>
    <property type="molecule type" value="Genomic_DNA"/>
</dbReference>
<keyword evidence="2" id="KW-1185">Reference proteome</keyword>
<dbReference type="AlphaFoldDB" id="A0A0N0UHZ5"/>
<proteinExistence type="predicted"/>